<accession>A0A4U8S9G5</accession>
<dbReference type="OrthoDB" id="6858273at2"/>
<comment type="caution">
    <text evidence="1">The sequence shown here is derived from an EMBL/GenBank/DDBJ whole genome shotgun (WGS) entry which is preliminary data.</text>
</comment>
<evidence type="ECO:0000313" key="1">
    <source>
        <dbReference type="EMBL" id="TLD82566.1"/>
    </source>
</evidence>
<protein>
    <submittedName>
        <fullName evidence="1">Uncharacterized protein</fullName>
    </submittedName>
</protein>
<dbReference type="EMBL" id="JRPL02000018">
    <property type="protein sequence ID" value="TLD82566.1"/>
    <property type="molecule type" value="Genomic_DNA"/>
</dbReference>
<organism evidence="1 2">
    <name type="scientific">Helicobacter trogontum</name>
    <dbReference type="NCBI Taxonomy" id="50960"/>
    <lineage>
        <taxon>Bacteria</taxon>
        <taxon>Pseudomonadati</taxon>
        <taxon>Campylobacterota</taxon>
        <taxon>Epsilonproteobacteria</taxon>
        <taxon>Campylobacterales</taxon>
        <taxon>Helicobacteraceae</taxon>
        <taxon>Helicobacter</taxon>
    </lineage>
</organism>
<gene>
    <name evidence="1" type="ORF">LS81_007385</name>
</gene>
<dbReference type="RefSeq" id="WP_052096409.1">
    <property type="nucleotide sequence ID" value="NZ_FZNG01000033.1"/>
</dbReference>
<name>A0A4U8S9G5_9HELI</name>
<sequence>MKIKIKKSIWSSTSKTKEIVLQRKKIKRIFKRKNRGQIFRTHRARPPKSPYAKCPKYKITLPENMTFPTSIKEIDDFIQNCQQATNEKCKINIKLNIIKEIDNTTILILTANIKNIFKTLHRNKKAIPSQDIDERLTLIGFWEALCVNPPKINNSVDYLKITKLQDSKINDNSFHSDIINFFAKQHHLEQYKDSLFDAVYEACVNSFEHAYSEDDVNKSIWFLGSYDKNKKELEFIFYDIGMGIFKSLESNKTKLQKTFTRFKKMHGKKETLKKLCTTDLSRYSNDKSKKGRGNGMMAFTAFVNNVSKERRAILEVVAENLLYSSYNDETIMIARPIKGTLVRWVVEYDEEYYI</sequence>
<dbReference type="Proteomes" id="UP000029878">
    <property type="component" value="Unassembled WGS sequence"/>
</dbReference>
<proteinExistence type="predicted"/>
<evidence type="ECO:0000313" key="2">
    <source>
        <dbReference type="Proteomes" id="UP000029878"/>
    </source>
</evidence>
<dbReference type="AlphaFoldDB" id="A0A4U8S9G5"/>
<reference evidence="1 2" key="1">
    <citation type="journal article" date="2014" name="Genome Announc.">
        <title>Draft genome sequences of eight enterohepatic helicobacter species isolated from both laboratory and wild rodents.</title>
        <authorList>
            <person name="Sheh A."/>
            <person name="Shen Z."/>
            <person name="Fox J.G."/>
        </authorList>
    </citation>
    <scope>NUCLEOTIDE SEQUENCE [LARGE SCALE GENOMIC DNA]</scope>
    <source>
        <strain evidence="1 2">ATCC 700114</strain>
    </source>
</reference>